<protein>
    <submittedName>
        <fullName evidence="3">Malonate transporter MadL subunit</fullName>
    </submittedName>
    <submittedName>
        <fullName evidence="2">Malonate transporter subunit MadL</fullName>
    </submittedName>
</protein>
<evidence type="ECO:0000256" key="1">
    <source>
        <dbReference type="SAM" id="Phobius"/>
    </source>
</evidence>
<dbReference type="Proteomes" id="UP000315112">
    <property type="component" value="Unassembled WGS sequence"/>
</dbReference>
<dbReference type="EMBL" id="CP046904">
    <property type="protein sequence ID" value="QGZ42338.1"/>
    <property type="molecule type" value="Genomic_DNA"/>
</dbReference>
<dbReference type="OrthoDB" id="286752at2"/>
<evidence type="ECO:0000313" key="3">
    <source>
        <dbReference type="EMBL" id="TWI44895.1"/>
    </source>
</evidence>
<feature type="transmembrane region" description="Helical" evidence="1">
    <location>
        <begin position="62"/>
        <end position="81"/>
    </location>
</feature>
<feature type="transmembrane region" description="Helical" evidence="1">
    <location>
        <begin position="93"/>
        <end position="112"/>
    </location>
</feature>
<evidence type="ECO:0000313" key="5">
    <source>
        <dbReference type="Proteomes" id="UP000437862"/>
    </source>
</evidence>
<dbReference type="AlphaFoldDB" id="A0A562PK95"/>
<dbReference type="GO" id="GO:0016020">
    <property type="term" value="C:membrane"/>
    <property type="evidence" value="ECO:0007669"/>
    <property type="project" value="InterPro"/>
</dbReference>
<proteinExistence type="predicted"/>
<dbReference type="Proteomes" id="UP000437862">
    <property type="component" value="Chromosome"/>
</dbReference>
<keyword evidence="1" id="KW-0472">Membrane</keyword>
<reference evidence="2 5" key="3">
    <citation type="submission" date="2019-12" db="EMBL/GenBank/DDBJ databases">
        <title>Draft Genome Sequences of Six Type Strains of the Genus Massilia.</title>
        <authorList>
            <person name="Miess H."/>
            <person name="Frediansyah A."/>
            <person name="Goeker M."/>
            <person name="Gross H."/>
        </authorList>
    </citation>
    <scope>NUCLEOTIDE SEQUENCE [LARGE SCALE GENOMIC DNA]</scope>
    <source>
        <strain evidence="2 5">DSM 26639</strain>
    </source>
</reference>
<accession>A0A562PK95</accession>
<dbReference type="Pfam" id="PF03817">
    <property type="entry name" value="MadL"/>
    <property type="match status" value="1"/>
</dbReference>
<gene>
    <name evidence="2" type="primary">madL</name>
    <name evidence="2" type="ORF">GO485_27100</name>
    <name evidence="3" type="ORF">IP92_04070</name>
</gene>
<feature type="transmembrane region" description="Helical" evidence="1">
    <location>
        <begin position="33"/>
        <end position="50"/>
    </location>
</feature>
<dbReference type="RefSeq" id="WP_145878446.1">
    <property type="nucleotide sequence ID" value="NZ_CP046904.1"/>
</dbReference>
<keyword evidence="1" id="KW-0812">Transmembrane</keyword>
<reference evidence="3" key="2">
    <citation type="submission" date="2019-07" db="EMBL/GenBank/DDBJ databases">
        <authorList>
            <person name="Whitman W."/>
            <person name="Huntemann M."/>
            <person name="Clum A."/>
            <person name="Pillay M."/>
            <person name="Palaniappan K."/>
            <person name="Varghese N."/>
            <person name="Mikhailova N."/>
            <person name="Stamatis D."/>
            <person name="Reddy T."/>
            <person name="Daum C."/>
            <person name="Shapiro N."/>
            <person name="Ivanova N."/>
            <person name="Kyrpides N."/>
            <person name="Woyke T."/>
        </authorList>
    </citation>
    <scope>NUCLEOTIDE SEQUENCE</scope>
    <source>
        <strain evidence="3">CGMCC 1.10685</strain>
    </source>
</reference>
<dbReference type="NCBIfam" id="TIGR00807">
    <property type="entry name" value="malonate_madL"/>
    <property type="match status" value="1"/>
</dbReference>
<feature type="transmembrane region" description="Helical" evidence="1">
    <location>
        <begin position="7"/>
        <end position="27"/>
    </location>
</feature>
<name>A0A562PK95_9BURK</name>
<reference evidence="3 4" key="1">
    <citation type="journal article" date="2015" name="Stand. Genomic Sci.">
        <title>Genomic Encyclopedia of Bacterial and Archaeal Type Strains, Phase III: the genomes of soil and plant-associated and newly described type strains.</title>
        <authorList>
            <person name="Whitman W.B."/>
            <person name="Woyke T."/>
            <person name="Klenk H.P."/>
            <person name="Zhou Y."/>
            <person name="Lilburn T.G."/>
            <person name="Beck B.J."/>
            <person name="De Vos P."/>
            <person name="Vandamme P."/>
            <person name="Eisen J.A."/>
            <person name="Garrity G."/>
            <person name="Hugenholtz P."/>
            <person name="Kyrpides N.C."/>
        </authorList>
    </citation>
    <scope>NUCLEOTIDE SEQUENCE [LARGE SCALE GENOMIC DNA]</scope>
    <source>
        <strain evidence="3 4">CGMCC 1.10685</strain>
    </source>
</reference>
<evidence type="ECO:0000313" key="2">
    <source>
        <dbReference type="EMBL" id="QGZ42338.1"/>
    </source>
</evidence>
<evidence type="ECO:0000313" key="4">
    <source>
        <dbReference type="Proteomes" id="UP000315112"/>
    </source>
</evidence>
<keyword evidence="5" id="KW-1185">Reference proteome</keyword>
<dbReference type="EMBL" id="VLKW01000008">
    <property type="protein sequence ID" value="TWI44895.1"/>
    <property type="molecule type" value="Genomic_DNA"/>
</dbReference>
<keyword evidence="1" id="KW-1133">Transmembrane helix</keyword>
<dbReference type="InterPro" id="IPR004690">
    <property type="entry name" value="Maln_transptMadL"/>
</dbReference>
<organism evidence="3 4">
    <name type="scientific">Pseudoduganella flava</name>
    <dbReference type="NCBI Taxonomy" id="871742"/>
    <lineage>
        <taxon>Bacteria</taxon>
        <taxon>Pseudomonadati</taxon>
        <taxon>Pseudomonadota</taxon>
        <taxon>Betaproteobacteria</taxon>
        <taxon>Burkholderiales</taxon>
        <taxon>Oxalobacteraceae</taxon>
        <taxon>Telluria group</taxon>
        <taxon>Pseudoduganella</taxon>
    </lineage>
</organism>
<sequence>MVIYGTALLALCHLLGIFLGDLLGTLLGARTNVGGVGIAMLLLIAARLWLHKRGWMPQPTEMGVAFWGAMYIPVVVAMAAQQNVVTALRGGPIALLAAVGSVFVCGCCIALINRGEKPATVPHHAATAV</sequence>